<name>A0ABT7UNA1_9FIRM</name>
<keyword evidence="3" id="KW-1185">Reference proteome</keyword>
<keyword evidence="1" id="KW-0472">Membrane</keyword>
<dbReference type="RefSeq" id="WP_289599203.1">
    <property type="nucleotide sequence ID" value="NZ_JAUDCL010000004.1"/>
</dbReference>
<reference evidence="2 3" key="3">
    <citation type="submission" date="2023-06" db="EMBL/GenBank/DDBJ databases">
        <authorList>
            <person name="Zeman M."/>
            <person name="Kubasova T."/>
            <person name="Jahodarova E."/>
            <person name="Nykrynova M."/>
            <person name="Rychlik I."/>
        </authorList>
    </citation>
    <scope>NUCLEOTIDE SEQUENCE [LARGE SCALE GENOMIC DNA]</scope>
    <source>
        <strain evidence="2 3">ET340</strain>
    </source>
</reference>
<protein>
    <submittedName>
        <fullName evidence="2">TIGR04086 family membrane protein</fullName>
    </submittedName>
</protein>
<keyword evidence="1" id="KW-1133">Transmembrane helix</keyword>
<reference evidence="2 3" key="2">
    <citation type="submission" date="2023-06" db="EMBL/GenBank/DDBJ databases">
        <title>Identification and characterization of horizontal gene transfer across gut microbiota members of farm animals based on homology search.</title>
        <authorList>
            <person name="Schwarzerova J."/>
            <person name="Nykrynova M."/>
            <person name="Jureckova K."/>
            <person name="Cejkova D."/>
            <person name="Rychlik I."/>
        </authorList>
    </citation>
    <scope>NUCLEOTIDE SEQUENCE [LARGE SCALE GENOMIC DNA]</scope>
    <source>
        <strain evidence="2 3">ET340</strain>
    </source>
</reference>
<feature type="transmembrane region" description="Helical" evidence="1">
    <location>
        <begin position="77"/>
        <end position="98"/>
    </location>
</feature>
<organism evidence="2 3">
    <name type="scientific">Allofournierella massiliensis</name>
    <dbReference type="NCBI Taxonomy" id="1650663"/>
    <lineage>
        <taxon>Bacteria</taxon>
        <taxon>Bacillati</taxon>
        <taxon>Bacillota</taxon>
        <taxon>Clostridia</taxon>
        <taxon>Eubacteriales</taxon>
        <taxon>Oscillospiraceae</taxon>
        <taxon>Allofournierella</taxon>
    </lineage>
</organism>
<evidence type="ECO:0000313" key="3">
    <source>
        <dbReference type="Proteomes" id="UP001529380"/>
    </source>
</evidence>
<evidence type="ECO:0000256" key="1">
    <source>
        <dbReference type="SAM" id="Phobius"/>
    </source>
</evidence>
<feature type="transmembrane region" description="Helical" evidence="1">
    <location>
        <begin position="104"/>
        <end position="127"/>
    </location>
</feature>
<evidence type="ECO:0000313" key="2">
    <source>
        <dbReference type="EMBL" id="MDM8200353.1"/>
    </source>
</evidence>
<dbReference type="Proteomes" id="UP001529380">
    <property type="component" value="Unassembled WGS sequence"/>
</dbReference>
<gene>
    <name evidence="2" type="ORF">QUW08_03455</name>
</gene>
<dbReference type="Pfam" id="PF12670">
    <property type="entry name" value="DUF3792"/>
    <property type="match status" value="1"/>
</dbReference>
<dbReference type="NCBIfam" id="TIGR04086">
    <property type="entry name" value="TIGR04086_membr"/>
    <property type="match status" value="1"/>
</dbReference>
<sequence>MQKRTSAEYAGKQLLFSILFSAGAGASVCAAALCLLAKLIVATQPSAWWAIPISIIAVMAGCFVSGYILARRMGQNGLFCGLCCGLFFFLIFLLAAMLSGSHEYTAFAAIKCVCYSLAGALGGYIGLLSSERSKRKAHTSRQ</sequence>
<proteinExistence type="predicted"/>
<accession>A0ABT7UNA1</accession>
<reference evidence="3" key="1">
    <citation type="submission" date="2023-06" db="EMBL/GenBank/DDBJ databases">
        <title>Identification and characterization of horizontal gene transfer across gut microbiota members of farm animals based on homology search.</title>
        <authorList>
            <person name="Zeman M."/>
            <person name="Kubasova T."/>
            <person name="Jahodarova E."/>
            <person name="Nykrynova M."/>
            <person name="Rychlik I."/>
        </authorList>
    </citation>
    <scope>NUCLEOTIDE SEQUENCE [LARGE SCALE GENOMIC DNA]</scope>
    <source>
        <strain evidence="3">ET340</strain>
    </source>
</reference>
<dbReference type="InterPro" id="IPR023804">
    <property type="entry name" value="DUF3792_TM"/>
</dbReference>
<dbReference type="EMBL" id="JAUDCL010000004">
    <property type="protein sequence ID" value="MDM8200353.1"/>
    <property type="molecule type" value="Genomic_DNA"/>
</dbReference>
<comment type="caution">
    <text evidence="2">The sequence shown here is derived from an EMBL/GenBank/DDBJ whole genome shotgun (WGS) entry which is preliminary data.</text>
</comment>
<feature type="transmembrane region" description="Helical" evidence="1">
    <location>
        <begin position="46"/>
        <end position="70"/>
    </location>
</feature>
<keyword evidence="1" id="KW-0812">Transmembrane</keyword>